<sequence length="432" mass="49206">MPYDFEFNVEQFLPFLETCFSLLFQLLKEVDQCDTKMQVLHVISFVIERVDVQIRPYATSLVSYLPALWEEASDHNMLKCAILTTLIHLVQGFGLCSSAMYEFLLPVIALSTDTTKPEHVYLLDDGLELWHTTLINADKVTPELLKLYENMAGLLQISTENLRISLKVIEDYLLLGPTEFMEHYSGTLVKSFASLITDLRTEGVMLVLSVIELVFKCFPSEGPQVFISMLPGFVKPLLNQDEHPMVMSIYITLVARIALQNQEYFWSFLEQFAAECRLEMSDLLSLLLTSWVEGIDNMTQPEKRKLSALALASLITANNSIVLEKFGSIISVCVQVLHDVCRVPVDEEAVIQLDALVISDGDERGEDEHEAEHEKRKRALTLKDPVHSVPLKDFVFQQLRQCHNIHGDAVFDKLVQQVDPDVYMQLQQFLKT</sequence>
<evidence type="ECO:0000313" key="2">
    <source>
        <dbReference type="EMBL" id="KAH3830258.1"/>
    </source>
</evidence>
<evidence type="ECO:0000313" key="3">
    <source>
        <dbReference type="Proteomes" id="UP000828390"/>
    </source>
</evidence>
<dbReference type="GO" id="GO:0005635">
    <property type="term" value="C:nuclear envelope"/>
    <property type="evidence" value="ECO:0007669"/>
    <property type="project" value="TreeGrafter"/>
</dbReference>
<name>A0A9D4H7Z3_DREPO</name>
<feature type="domain" description="Importin-7/11-like TPR repeats" evidence="1">
    <location>
        <begin position="80"/>
        <end position="430"/>
    </location>
</feature>
<dbReference type="Proteomes" id="UP000828390">
    <property type="component" value="Unassembled WGS sequence"/>
</dbReference>
<dbReference type="AlphaFoldDB" id="A0A9D4H7Z3"/>
<protein>
    <recommendedName>
        <fullName evidence="1">Importin-7/11-like TPR repeats domain-containing protein</fullName>
    </recommendedName>
</protein>
<dbReference type="InterPro" id="IPR016024">
    <property type="entry name" value="ARM-type_fold"/>
</dbReference>
<reference evidence="2" key="2">
    <citation type="submission" date="2020-11" db="EMBL/GenBank/DDBJ databases">
        <authorList>
            <person name="McCartney M.A."/>
            <person name="Auch B."/>
            <person name="Kono T."/>
            <person name="Mallez S."/>
            <person name="Becker A."/>
            <person name="Gohl D.M."/>
            <person name="Silverstein K.A.T."/>
            <person name="Koren S."/>
            <person name="Bechman K.B."/>
            <person name="Herman A."/>
            <person name="Abrahante J.E."/>
            <person name="Garbe J."/>
        </authorList>
    </citation>
    <scope>NUCLEOTIDE SEQUENCE</scope>
    <source>
        <strain evidence="2">Duluth1</strain>
        <tissue evidence="2">Whole animal</tissue>
    </source>
</reference>
<accession>A0A9D4H7Z3</accession>
<dbReference type="SUPFAM" id="SSF48371">
    <property type="entry name" value="ARM repeat"/>
    <property type="match status" value="1"/>
</dbReference>
<reference evidence="2" key="1">
    <citation type="journal article" date="2019" name="bioRxiv">
        <title>The Genome of the Zebra Mussel, Dreissena polymorpha: A Resource for Invasive Species Research.</title>
        <authorList>
            <person name="McCartney M.A."/>
            <person name="Auch B."/>
            <person name="Kono T."/>
            <person name="Mallez S."/>
            <person name="Zhang Y."/>
            <person name="Obille A."/>
            <person name="Becker A."/>
            <person name="Abrahante J.E."/>
            <person name="Garbe J."/>
            <person name="Badalamenti J.P."/>
            <person name="Herman A."/>
            <person name="Mangelson H."/>
            <person name="Liachko I."/>
            <person name="Sullivan S."/>
            <person name="Sone E.D."/>
            <person name="Koren S."/>
            <person name="Silverstein K.A.T."/>
            <person name="Beckman K.B."/>
            <person name="Gohl D.M."/>
        </authorList>
    </citation>
    <scope>NUCLEOTIDE SEQUENCE</scope>
    <source>
        <strain evidence="2">Duluth1</strain>
        <tissue evidence="2">Whole animal</tissue>
    </source>
</reference>
<proteinExistence type="predicted"/>
<dbReference type="EMBL" id="JAIWYP010000004">
    <property type="protein sequence ID" value="KAH3830258.1"/>
    <property type="molecule type" value="Genomic_DNA"/>
</dbReference>
<dbReference type="InterPro" id="IPR011989">
    <property type="entry name" value="ARM-like"/>
</dbReference>
<dbReference type="Gene3D" id="1.25.10.10">
    <property type="entry name" value="Leucine-rich Repeat Variant"/>
    <property type="match status" value="1"/>
</dbReference>
<gene>
    <name evidence="2" type="ORF">DPMN_103499</name>
</gene>
<comment type="caution">
    <text evidence="2">The sequence shown here is derived from an EMBL/GenBank/DDBJ whole genome shotgun (WGS) entry which is preliminary data.</text>
</comment>
<dbReference type="InterPro" id="IPR058669">
    <property type="entry name" value="TPR_IPO7/11-like"/>
</dbReference>
<dbReference type="Pfam" id="PF25758">
    <property type="entry name" value="TPR_IPO11"/>
    <property type="match status" value="1"/>
</dbReference>
<dbReference type="PANTHER" id="PTHR10997:SF7">
    <property type="entry name" value="IMPORTIN-11"/>
    <property type="match status" value="1"/>
</dbReference>
<dbReference type="GO" id="GO:0005829">
    <property type="term" value="C:cytosol"/>
    <property type="evidence" value="ECO:0007669"/>
    <property type="project" value="TreeGrafter"/>
</dbReference>
<dbReference type="PANTHER" id="PTHR10997">
    <property type="entry name" value="IMPORTIN-7, 8, 11"/>
    <property type="match status" value="1"/>
</dbReference>
<organism evidence="2 3">
    <name type="scientific">Dreissena polymorpha</name>
    <name type="common">Zebra mussel</name>
    <name type="synonym">Mytilus polymorpha</name>
    <dbReference type="NCBI Taxonomy" id="45954"/>
    <lineage>
        <taxon>Eukaryota</taxon>
        <taxon>Metazoa</taxon>
        <taxon>Spiralia</taxon>
        <taxon>Lophotrochozoa</taxon>
        <taxon>Mollusca</taxon>
        <taxon>Bivalvia</taxon>
        <taxon>Autobranchia</taxon>
        <taxon>Heteroconchia</taxon>
        <taxon>Euheterodonta</taxon>
        <taxon>Imparidentia</taxon>
        <taxon>Neoheterodontei</taxon>
        <taxon>Myida</taxon>
        <taxon>Dreissenoidea</taxon>
        <taxon>Dreissenidae</taxon>
        <taxon>Dreissena</taxon>
    </lineage>
</organism>
<dbReference type="GO" id="GO:0006606">
    <property type="term" value="P:protein import into nucleus"/>
    <property type="evidence" value="ECO:0007669"/>
    <property type="project" value="TreeGrafter"/>
</dbReference>
<keyword evidence="3" id="KW-1185">Reference proteome</keyword>
<evidence type="ECO:0000259" key="1">
    <source>
        <dbReference type="Pfam" id="PF25758"/>
    </source>
</evidence>